<proteinExistence type="predicted"/>
<accession>A0A319FMJ7</accession>
<protein>
    <submittedName>
        <fullName evidence="2">Uncharacterized protein</fullName>
    </submittedName>
</protein>
<gene>
    <name evidence="2" type="ORF">BO78DRAFT_414339</name>
</gene>
<evidence type="ECO:0000256" key="1">
    <source>
        <dbReference type="SAM" id="MobiDB-lite"/>
    </source>
</evidence>
<sequence>MQAEQWSYAGHSDNEDSNSDRGLCESLLDETTEDGLFEDPDEYIDGLDMGRINIDGINAAPLQPYQAFAVYWIPTREMRTRTGRFLVIAITEPTKTLI</sequence>
<dbReference type="VEuPathDB" id="FungiDB:BO78DRAFT_414339"/>
<reference evidence="2 3" key="1">
    <citation type="submission" date="2018-02" db="EMBL/GenBank/DDBJ databases">
        <title>The genomes of Aspergillus section Nigri reveals drivers in fungal speciation.</title>
        <authorList>
            <consortium name="DOE Joint Genome Institute"/>
            <person name="Vesth T.C."/>
            <person name="Nybo J."/>
            <person name="Theobald S."/>
            <person name="Brandl J."/>
            <person name="Frisvad J.C."/>
            <person name="Nielsen K.F."/>
            <person name="Lyhne E.K."/>
            <person name="Kogle M.E."/>
            <person name="Kuo A."/>
            <person name="Riley R."/>
            <person name="Clum A."/>
            <person name="Nolan M."/>
            <person name="Lipzen A."/>
            <person name="Salamov A."/>
            <person name="Henrissat B."/>
            <person name="Wiebenga A."/>
            <person name="De vries R.P."/>
            <person name="Grigoriev I.V."/>
            <person name="Mortensen U.H."/>
            <person name="Andersen M.R."/>
            <person name="Baker S.E."/>
        </authorList>
    </citation>
    <scope>NUCLEOTIDE SEQUENCE [LARGE SCALE GENOMIC DNA]</scope>
    <source>
        <strain evidence="2 3">CBS 121057</strain>
    </source>
</reference>
<keyword evidence="3" id="KW-1185">Reference proteome</keyword>
<dbReference type="AlphaFoldDB" id="A0A319FMJ7"/>
<evidence type="ECO:0000313" key="2">
    <source>
        <dbReference type="EMBL" id="PYI10703.1"/>
    </source>
</evidence>
<feature type="compositionally biased region" description="Basic and acidic residues" evidence="1">
    <location>
        <begin position="12"/>
        <end position="22"/>
    </location>
</feature>
<organism evidence="2 3">
    <name type="scientific">Aspergillus sclerotiicarbonarius (strain CBS 121057 / IBT 28362)</name>
    <dbReference type="NCBI Taxonomy" id="1448318"/>
    <lineage>
        <taxon>Eukaryota</taxon>
        <taxon>Fungi</taxon>
        <taxon>Dikarya</taxon>
        <taxon>Ascomycota</taxon>
        <taxon>Pezizomycotina</taxon>
        <taxon>Eurotiomycetes</taxon>
        <taxon>Eurotiomycetidae</taxon>
        <taxon>Eurotiales</taxon>
        <taxon>Aspergillaceae</taxon>
        <taxon>Aspergillus</taxon>
        <taxon>Aspergillus subgen. Circumdati</taxon>
    </lineage>
</organism>
<name>A0A319FMJ7_ASPSB</name>
<feature type="region of interest" description="Disordered" evidence="1">
    <location>
        <begin position="1"/>
        <end position="22"/>
    </location>
</feature>
<dbReference type="Proteomes" id="UP000248423">
    <property type="component" value="Unassembled WGS sequence"/>
</dbReference>
<evidence type="ECO:0000313" key="3">
    <source>
        <dbReference type="Proteomes" id="UP000248423"/>
    </source>
</evidence>
<dbReference type="EMBL" id="KZ826320">
    <property type="protein sequence ID" value="PYI10703.1"/>
    <property type="molecule type" value="Genomic_DNA"/>
</dbReference>